<name>A0A9P4SD49_9PEZI</name>
<feature type="transmembrane region" description="Helical" evidence="1">
    <location>
        <begin position="37"/>
        <end position="58"/>
    </location>
</feature>
<keyword evidence="1" id="KW-0472">Membrane</keyword>
<evidence type="ECO:0000256" key="1">
    <source>
        <dbReference type="SAM" id="Phobius"/>
    </source>
</evidence>
<dbReference type="AlphaFoldDB" id="A0A9P4SD49"/>
<accession>A0A9P4SD49</accession>
<evidence type="ECO:0000313" key="3">
    <source>
        <dbReference type="EMBL" id="KAF2840526.1"/>
    </source>
</evidence>
<dbReference type="Proteomes" id="UP000799429">
    <property type="component" value="Unassembled WGS sequence"/>
</dbReference>
<organism evidence="3 4">
    <name type="scientific">Patellaria atrata CBS 101060</name>
    <dbReference type="NCBI Taxonomy" id="1346257"/>
    <lineage>
        <taxon>Eukaryota</taxon>
        <taxon>Fungi</taxon>
        <taxon>Dikarya</taxon>
        <taxon>Ascomycota</taxon>
        <taxon>Pezizomycotina</taxon>
        <taxon>Dothideomycetes</taxon>
        <taxon>Dothideomycetes incertae sedis</taxon>
        <taxon>Patellariales</taxon>
        <taxon>Patellariaceae</taxon>
        <taxon>Patellaria</taxon>
    </lineage>
</organism>
<gene>
    <name evidence="3" type="ORF">M501DRAFT_1002891</name>
</gene>
<keyword evidence="2" id="KW-0732">Signal</keyword>
<feature type="chain" id="PRO_5040424084" evidence="2">
    <location>
        <begin position="28"/>
        <end position="103"/>
    </location>
</feature>
<evidence type="ECO:0000256" key="2">
    <source>
        <dbReference type="SAM" id="SignalP"/>
    </source>
</evidence>
<comment type="caution">
    <text evidence="3">The sequence shown here is derived from an EMBL/GenBank/DDBJ whole genome shotgun (WGS) entry which is preliminary data.</text>
</comment>
<proteinExistence type="predicted"/>
<protein>
    <submittedName>
        <fullName evidence="3">Uncharacterized protein</fullName>
    </submittedName>
</protein>
<evidence type="ECO:0000313" key="4">
    <source>
        <dbReference type="Proteomes" id="UP000799429"/>
    </source>
</evidence>
<feature type="signal peptide" evidence="2">
    <location>
        <begin position="1"/>
        <end position="27"/>
    </location>
</feature>
<reference evidence="3" key="1">
    <citation type="journal article" date="2020" name="Stud. Mycol.">
        <title>101 Dothideomycetes genomes: a test case for predicting lifestyles and emergence of pathogens.</title>
        <authorList>
            <person name="Haridas S."/>
            <person name="Albert R."/>
            <person name="Binder M."/>
            <person name="Bloem J."/>
            <person name="Labutti K."/>
            <person name="Salamov A."/>
            <person name="Andreopoulos B."/>
            <person name="Baker S."/>
            <person name="Barry K."/>
            <person name="Bills G."/>
            <person name="Bluhm B."/>
            <person name="Cannon C."/>
            <person name="Castanera R."/>
            <person name="Culley D."/>
            <person name="Daum C."/>
            <person name="Ezra D."/>
            <person name="Gonzalez J."/>
            <person name="Henrissat B."/>
            <person name="Kuo A."/>
            <person name="Liang C."/>
            <person name="Lipzen A."/>
            <person name="Lutzoni F."/>
            <person name="Magnuson J."/>
            <person name="Mondo S."/>
            <person name="Nolan M."/>
            <person name="Ohm R."/>
            <person name="Pangilinan J."/>
            <person name="Park H.-J."/>
            <person name="Ramirez L."/>
            <person name="Alfaro M."/>
            <person name="Sun H."/>
            <person name="Tritt A."/>
            <person name="Yoshinaga Y."/>
            <person name="Zwiers L.-H."/>
            <person name="Turgeon B."/>
            <person name="Goodwin S."/>
            <person name="Spatafora J."/>
            <person name="Crous P."/>
            <person name="Grigoriev I."/>
        </authorList>
    </citation>
    <scope>NUCLEOTIDE SEQUENCE</scope>
    <source>
        <strain evidence="3">CBS 101060</strain>
    </source>
</reference>
<keyword evidence="1" id="KW-1133">Transmembrane helix</keyword>
<dbReference type="EMBL" id="MU006093">
    <property type="protein sequence ID" value="KAF2840526.1"/>
    <property type="molecule type" value="Genomic_DNA"/>
</dbReference>
<keyword evidence="1" id="KW-0812">Transmembrane</keyword>
<keyword evidence="4" id="KW-1185">Reference proteome</keyword>
<sequence length="103" mass="10809">MRVSSILLIVLSPPLGLLALLAPLSIAVPVPGAVQSQSGAALLLPSPIAFSIILYNTLRETHNNVRSDAIVEIRGLIPPVIDGRLPFNLYEAPSPVPGLDCPP</sequence>